<dbReference type="Proteomes" id="UP001358586">
    <property type="component" value="Chromosome 13"/>
</dbReference>
<gene>
    <name evidence="1" type="ORF">PVK06_048063</name>
</gene>
<reference evidence="1 2" key="1">
    <citation type="submission" date="2023-03" db="EMBL/GenBank/DDBJ databases">
        <title>WGS of Gossypium arboreum.</title>
        <authorList>
            <person name="Yu D."/>
        </authorList>
    </citation>
    <scope>NUCLEOTIDE SEQUENCE [LARGE SCALE GENOMIC DNA]</scope>
    <source>
        <tissue evidence="1">Leaf</tissue>
    </source>
</reference>
<dbReference type="PANTHER" id="PTHR33240">
    <property type="entry name" value="OS08G0508500 PROTEIN"/>
    <property type="match status" value="1"/>
</dbReference>
<keyword evidence="2" id="KW-1185">Reference proteome</keyword>
<protein>
    <submittedName>
        <fullName evidence="1">Uncharacterized protein</fullName>
    </submittedName>
</protein>
<organism evidence="1 2">
    <name type="scientific">Gossypium arboreum</name>
    <name type="common">Tree cotton</name>
    <name type="synonym">Gossypium nanking</name>
    <dbReference type="NCBI Taxonomy" id="29729"/>
    <lineage>
        <taxon>Eukaryota</taxon>
        <taxon>Viridiplantae</taxon>
        <taxon>Streptophyta</taxon>
        <taxon>Embryophyta</taxon>
        <taxon>Tracheophyta</taxon>
        <taxon>Spermatophyta</taxon>
        <taxon>Magnoliopsida</taxon>
        <taxon>eudicotyledons</taxon>
        <taxon>Gunneridae</taxon>
        <taxon>Pentapetalae</taxon>
        <taxon>rosids</taxon>
        <taxon>malvids</taxon>
        <taxon>Malvales</taxon>
        <taxon>Malvaceae</taxon>
        <taxon>Malvoideae</taxon>
        <taxon>Gossypium</taxon>
    </lineage>
</organism>
<sequence length="158" mass="18136">MVVSTTVVGFKVKRILVDNGNTVEVLSWDTYQKIGLNKQTLSKASPLYGFANHPIEVKGSITLLVTLRDDKQTTTKFDQFQMVDHPMVYNVIFGMPIIRMENMVVTIFCIKIKFLTKIGVGFLRPDQRNTMQCHMLSVKQTRELVIEEQRMQRPKLAS</sequence>
<proteinExistence type="predicted"/>
<dbReference type="PANTHER" id="PTHR33240:SF15">
    <property type="entry name" value="GAG-PRO-LIKE PROTEIN"/>
    <property type="match status" value="1"/>
</dbReference>
<dbReference type="Gene3D" id="2.40.70.10">
    <property type="entry name" value="Acid Proteases"/>
    <property type="match status" value="1"/>
</dbReference>
<dbReference type="InterPro" id="IPR021109">
    <property type="entry name" value="Peptidase_aspartic_dom_sf"/>
</dbReference>
<dbReference type="EMBL" id="JARKNE010000013">
    <property type="protein sequence ID" value="KAK5771818.1"/>
    <property type="molecule type" value="Genomic_DNA"/>
</dbReference>
<evidence type="ECO:0000313" key="2">
    <source>
        <dbReference type="Proteomes" id="UP001358586"/>
    </source>
</evidence>
<dbReference type="CDD" id="cd00303">
    <property type="entry name" value="retropepsin_like"/>
    <property type="match status" value="1"/>
</dbReference>
<comment type="caution">
    <text evidence="1">The sequence shown here is derived from an EMBL/GenBank/DDBJ whole genome shotgun (WGS) entry which is preliminary data.</text>
</comment>
<name>A0ABR0MFA2_GOSAR</name>
<accession>A0ABR0MFA2</accession>
<evidence type="ECO:0000313" key="1">
    <source>
        <dbReference type="EMBL" id="KAK5771818.1"/>
    </source>
</evidence>